<sequence>MNVEGEFEAELEIEVEEELLLAESSRPQETAAAPPSEWLFDPADVERDEIGLRNILGAAEALGEEHAQ</sequence>
<dbReference type="RefSeq" id="WP_163060822.1">
    <property type="nucleotide sequence ID" value="NZ_JAAGLI010000820.1"/>
</dbReference>
<organism evidence="1 2">
    <name type="scientific">Actinomadura bangladeshensis</name>
    <dbReference type="NCBI Taxonomy" id="453573"/>
    <lineage>
        <taxon>Bacteria</taxon>
        <taxon>Bacillati</taxon>
        <taxon>Actinomycetota</taxon>
        <taxon>Actinomycetes</taxon>
        <taxon>Streptosporangiales</taxon>
        <taxon>Thermomonosporaceae</taxon>
        <taxon>Actinomadura</taxon>
    </lineage>
</organism>
<reference evidence="1 2" key="1">
    <citation type="submission" date="2020-01" db="EMBL/GenBank/DDBJ databases">
        <title>Insect and environment-associated Actinomycetes.</title>
        <authorList>
            <person name="Currrie C."/>
            <person name="Chevrette M."/>
            <person name="Carlson C."/>
            <person name="Stubbendieck R."/>
            <person name="Wendt-Pienkowski E."/>
        </authorList>
    </citation>
    <scope>NUCLEOTIDE SEQUENCE [LARGE SCALE GENOMIC DNA]</scope>
    <source>
        <strain evidence="1 2">SID10258</strain>
    </source>
</reference>
<dbReference type="AlphaFoldDB" id="A0A6L9QNX4"/>
<accession>A0A6L9QNX4</accession>
<evidence type="ECO:0000313" key="1">
    <source>
        <dbReference type="EMBL" id="NEA26766.1"/>
    </source>
</evidence>
<proteinExistence type="predicted"/>
<protein>
    <submittedName>
        <fullName evidence="1">Uncharacterized protein</fullName>
    </submittedName>
</protein>
<evidence type="ECO:0000313" key="2">
    <source>
        <dbReference type="Proteomes" id="UP000475532"/>
    </source>
</evidence>
<name>A0A6L9QNX4_9ACTN</name>
<dbReference type="Proteomes" id="UP000475532">
    <property type="component" value="Unassembled WGS sequence"/>
</dbReference>
<comment type="caution">
    <text evidence="1">The sequence shown here is derived from an EMBL/GenBank/DDBJ whole genome shotgun (WGS) entry which is preliminary data.</text>
</comment>
<dbReference type="EMBL" id="JAAGLI010000820">
    <property type="protein sequence ID" value="NEA26766.1"/>
    <property type="molecule type" value="Genomic_DNA"/>
</dbReference>
<gene>
    <name evidence="1" type="ORF">G3I70_30335</name>
</gene>